<dbReference type="RefSeq" id="WP_101359901.1">
    <property type="nucleotide sequence ID" value="NZ_NKXO01000073.1"/>
</dbReference>
<dbReference type="InterPro" id="IPR011089">
    <property type="entry name" value="GmrSD_C"/>
</dbReference>
<sequence length="567" mass="66590">MASIKIKDFFNGRFFEIPKYQRGYAWEVQNIRDLFDDIIESIESNSNHYIGTIVLSKSEDDDEKFYIVDGQQRTTTITLIISSLIKQLPEKDASYYERFYLKEDDRYRISLLNRDQNFFTSILEGTINEPQNKSQRYLKEAIEEINFKVSQIADKLKFLKSVEKLEVMEFVENSEGDAIRIFQTVNDRGKPLSNMEKAKSLLIYFSNRYLNKSLDNTINDHFSDVFEIYDDIKHLGEELGINLIKNRDFNEDNLMRYHFVTYSNENYDPTANYVLQFLKNQLTKFRNETTDSNYPEMHQFISDYIASLKDFFTNCKDVIERAKTETKFFKIFAILNLSATLYPLIIKLQGLGLLDKSLSGKGRESFNFYDLVELIEVRVYKTRATDPKADIARLVYGIDNKKADDIENWLIWFNGRWMPKEEFQSHLSRGIYGNRALIHIFITYCEYLNKTEYSMNELQDLVGKSPNIEHILSQTPTFDPIALGFDNKEDFIDFEHTIGNLTILEKGLNSSVQNKNAIDKIDGYGRSLFTMTRMLGSEIDTNKGFNKKSVQKRTQIQYDRQLRYLEK</sequence>
<organism evidence="3 4">
    <name type="scientific">Raineya orbicola</name>
    <dbReference type="NCBI Taxonomy" id="2016530"/>
    <lineage>
        <taxon>Bacteria</taxon>
        <taxon>Pseudomonadati</taxon>
        <taxon>Bacteroidota</taxon>
        <taxon>Cytophagia</taxon>
        <taxon>Cytophagales</taxon>
        <taxon>Raineyaceae</taxon>
        <taxon>Raineya</taxon>
    </lineage>
</organism>
<dbReference type="EMBL" id="NKXO01000073">
    <property type="protein sequence ID" value="PKQ64066.1"/>
    <property type="molecule type" value="Genomic_DNA"/>
</dbReference>
<comment type="caution">
    <text evidence="3">The sequence shown here is derived from an EMBL/GenBank/DDBJ whole genome shotgun (WGS) entry which is preliminary data.</text>
</comment>
<dbReference type="PANTHER" id="PTHR35149:SF2">
    <property type="entry name" value="DUF262 DOMAIN-CONTAINING PROTEIN"/>
    <property type="match status" value="1"/>
</dbReference>
<evidence type="ECO:0000259" key="1">
    <source>
        <dbReference type="Pfam" id="PF03235"/>
    </source>
</evidence>
<evidence type="ECO:0000313" key="4">
    <source>
        <dbReference type="Proteomes" id="UP000233387"/>
    </source>
</evidence>
<dbReference type="InterPro" id="IPR004919">
    <property type="entry name" value="GmrSD_N"/>
</dbReference>
<dbReference type="AlphaFoldDB" id="A0A2N3I179"/>
<evidence type="ECO:0000259" key="2">
    <source>
        <dbReference type="Pfam" id="PF07510"/>
    </source>
</evidence>
<dbReference type="Pfam" id="PF07510">
    <property type="entry name" value="GmrSD_C"/>
    <property type="match status" value="1"/>
</dbReference>
<evidence type="ECO:0000313" key="3">
    <source>
        <dbReference type="EMBL" id="PKQ64066.1"/>
    </source>
</evidence>
<name>A0A2N3I179_9BACT</name>
<evidence type="ECO:0008006" key="5">
    <source>
        <dbReference type="Google" id="ProtNLM"/>
    </source>
</evidence>
<protein>
    <recommendedName>
        <fullName evidence="5">DUF262 domain-containing protein</fullName>
    </recommendedName>
</protein>
<keyword evidence="4" id="KW-1185">Reference proteome</keyword>
<gene>
    <name evidence="3" type="ORF">Rain11_2639</name>
</gene>
<proteinExistence type="predicted"/>
<dbReference type="Pfam" id="PF03235">
    <property type="entry name" value="GmrSD_N"/>
    <property type="match status" value="1"/>
</dbReference>
<feature type="domain" description="GmrSD restriction endonucleases N-terminal" evidence="1">
    <location>
        <begin position="6"/>
        <end position="202"/>
    </location>
</feature>
<accession>A0A2N3I179</accession>
<dbReference type="Proteomes" id="UP000233387">
    <property type="component" value="Unassembled WGS sequence"/>
</dbReference>
<reference evidence="3 4" key="1">
    <citation type="submission" date="2017-06" db="EMBL/GenBank/DDBJ databases">
        <title>Raineya orbicola gen. nov., sp. nov. a slightly thermophilic bacterium of the phylum Bacteroidetes and the description of Raineyaceae fam. nov.</title>
        <authorList>
            <person name="Albuquerque L."/>
            <person name="Polonia A.R.M."/>
            <person name="Barroso C."/>
            <person name="Froufe H.J.C."/>
            <person name="Lage O."/>
            <person name="Lobo-Da-Cunha A."/>
            <person name="Egas C."/>
            <person name="Da Costa M.S."/>
        </authorList>
    </citation>
    <scope>NUCLEOTIDE SEQUENCE [LARGE SCALE GENOMIC DNA]</scope>
    <source>
        <strain evidence="3 4">SPSPC-11</strain>
    </source>
</reference>
<feature type="domain" description="GmrSD restriction endonucleases C-terminal" evidence="2">
    <location>
        <begin position="446"/>
        <end position="555"/>
    </location>
</feature>
<dbReference type="PANTHER" id="PTHR35149">
    <property type="entry name" value="SLL5132 PROTEIN"/>
    <property type="match status" value="1"/>
</dbReference>
<dbReference type="OrthoDB" id="9798761at2"/>